<sequence>MPAWRVDGVFLPGGDSGTGGVDGRGRWTPTPPDGAEPLPGRFVLPGLVDAHCHLSVGPGPGGRPRPLTEGQARANLKAARAAGVAVVRDLGGPGGVALRLLADEDGAGLIACGRFLAPRDRYFPGVYTPVASGDLVEAALAEVAAGARWVKLVGDFPPVGRGVLRASDAVPTYPAADVRRLVAAVHGAGARVAAHTTTSHAGELIAAGVDSIEHGDGMSEADVASLAERGGAWTPTLCATVAPPSGGEDAEGRRARLRRRERMAHLLRAARAAGVPILTGTDVVGGIAEEVALLVELGLPPAEALAAASTAAAEFLGVPGGLRPGRPANLVCYAGDPRDDAAVLARPTAVVVAGRRIV</sequence>
<feature type="region of interest" description="Disordered" evidence="1">
    <location>
        <begin position="11"/>
        <end position="35"/>
    </location>
</feature>
<proteinExistence type="predicted"/>
<organism evidence="3 4">
    <name type="scientific">Actinomadura chibensis</name>
    <dbReference type="NCBI Taxonomy" id="392828"/>
    <lineage>
        <taxon>Bacteria</taxon>
        <taxon>Bacillati</taxon>
        <taxon>Actinomycetota</taxon>
        <taxon>Actinomycetes</taxon>
        <taxon>Streptosporangiales</taxon>
        <taxon>Thermomonosporaceae</taxon>
        <taxon>Actinomadura</taxon>
    </lineage>
</organism>
<dbReference type="STRING" id="1220554.GCA_001552135_03280"/>
<reference evidence="3 4" key="1">
    <citation type="submission" date="2019-08" db="EMBL/GenBank/DDBJ databases">
        <title>Actinomadura sp. nov. CYP1-5 isolated from mountain soil.</title>
        <authorList>
            <person name="Songsumanus A."/>
            <person name="Kuncharoen N."/>
            <person name="Kudo T."/>
            <person name="Yuki M."/>
            <person name="Igarashi Y."/>
            <person name="Tanasupawat S."/>
        </authorList>
    </citation>
    <scope>NUCLEOTIDE SEQUENCE [LARGE SCALE GENOMIC DNA]</scope>
    <source>
        <strain evidence="3 4">JCM 14158</strain>
    </source>
</reference>
<dbReference type="Gene3D" id="2.30.40.10">
    <property type="entry name" value="Urease, subunit C, domain 1"/>
    <property type="match status" value="1"/>
</dbReference>
<dbReference type="SUPFAM" id="SSF51556">
    <property type="entry name" value="Metallo-dependent hydrolases"/>
    <property type="match status" value="1"/>
</dbReference>
<dbReference type="PANTHER" id="PTHR43135:SF4">
    <property type="entry name" value="AMIDOHYDROLASE-RELATED DOMAIN-CONTAINING PROTEIN"/>
    <property type="match status" value="1"/>
</dbReference>
<evidence type="ECO:0000259" key="2">
    <source>
        <dbReference type="Pfam" id="PF01979"/>
    </source>
</evidence>
<evidence type="ECO:0000256" key="1">
    <source>
        <dbReference type="SAM" id="MobiDB-lite"/>
    </source>
</evidence>
<feature type="domain" description="Amidohydrolase-related" evidence="2">
    <location>
        <begin position="42"/>
        <end position="356"/>
    </location>
</feature>
<name>A0A5D0N6F6_9ACTN</name>
<dbReference type="EMBL" id="VSFG01000013">
    <property type="protein sequence ID" value="TYB40034.1"/>
    <property type="molecule type" value="Genomic_DNA"/>
</dbReference>
<dbReference type="PANTHER" id="PTHR43135">
    <property type="entry name" value="ALPHA-D-RIBOSE 1-METHYLPHOSPHONATE 5-TRIPHOSPHATE DIPHOSPHATASE"/>
    <property type="match status" value="1"/>
</dbReference>
<dbReference type="InterPro" id="IPR006680">
    <property type="entry name" value="Amidohydro-rel"/>
</dbReference>
<accession>A0A5D0N6F6</accession>
<dbReference type="Pfam" id="PF01979">
    <property type="entry name" value="Amidohydro_1"/>
    <property type="match status" value="1"/>
</dbReference>
<keyword evidence="4" id="KW-1185">Reference proteome</keyword>
<dbReference type="GO" id="GO:0016810">
    <property type="term" value="F:hydrolase activity, acting on carbon-nitrogen (but not peptide) bonds"/>
    <property type="evidence" value="ECO:0007669"/>
    <property type="project" value="InterPro"/>
</dbReference>
<dbReference type="InterPro" id="IPR011059">
    <property type="entry name" value="Metal-dep_hydrolase_composite"/>
</dbReference>
<dbReference type="InterPro" id="IPR051781">
    <property type="entry name" value="Metallo-dep_Hydrolase"/>
</dbReference>
<evidence type="ECO:0000313" key="3">
    <source>
        <dbReference type="EMBL" id="TYB40034.1"/>
    </source>
</evidence>
<dbReference type="Proteomes" id="UP000323380">
    <property type="component" value="Unassembled WGS sequence"/>
</dbReference>
<dbReference type="RefSeq" id="WP_067891883.1">
    <property type="nucleotide sequence ID" value="NZ_VSFG01000013.1"/>
</dbReference>
<dbReference type="InterPro" id="IPR032466">
    <property type="entry name" value="Metal_Hydrolase"/>
</dbReference>
<gene>
    <name evidence="3" type="ORF">FXF69_39215</name>
</gene>
<keyword evidence="3" id="KW-0378">Hydrolase</keyword>
<comment type="caution">
    <text evidence="3">The sequence shown here is derived from an EMBL/GenBank/DDBJ whole genome shotgun (WGS) entry which is preliminary data.</text>
</comment>
<protein>
    <submittedName>
        <fullName evidence="3">Amidohydrolase family protein</fullName>
    </submittedName>
</protein>
<evidence type="ECO:0000313" key="4">
    <source>
        <dbReference type="Proteomes" id="UP000323380"/>
    </source>
</evidence>
<dbReference type="AlphaFoldDB" id="A0A5D0N6F6"/>
<dbReference type="Gene3D" id="3.20.20.140">
    <property type="entry name" value="Metal-dependent hydrolases"/>
    <property type="match status" value="1"/>
</dbReference>